<comment type="subcellular location">
    <subcellularLocation>
        <location evidence="2">Cytoplasm</location>
    </subcellularLocation>
</comment>
<evidence type="ECO:0000256" key="9">
    <source>
        <dbReference type="SAM" id="MobiDB-lite"/>
    </source>
</evidence>
<dbReference type="KEGG" id="hai:109395733"/>
<dbReference type="FunFam" id="3.30.980.10:FF:000007">
    <property type="entry name" value="alanyl-tRNA editing protein Aarsd1"/>
    <property type="match status" value="1"/>
</dbReference>
<dbReference type="GO" id="GO:0002196">
    <property type="term" value="F:Ser-tRNA(Ala) deacylase activity"/>
    <property type="evidence" value="ECO:0007669"/>
    <property type="project" value="TreeGrafter"/>
</dbReference>
<dbReference type="Gene3D" id="3.30.980.10">
    <property type="entry name" value="Threonyl-trna Synthetase, Chain A, domain 2"/>
    <property type="match status" value="1"/>
</dbReference>
<keyword evidence="7" id="KW-0648">Protein biosynthesis</keyword>
<accession>A0A8B7TA19</accession>
<dbReference type="AlphaFoldDB" id="A0A8B7TA19"/>
<dbReference type="GO" id="GO:0005737">
    <property type="term" value="C:cytoplasm"/>
    <property type="evidence" value="ECO:0007669"/>
    <property type="project" value="UniProtKB-SubCell"/>
</dbReference>
<dbReference type="RefSeq" id="XP_019522546.1">
    <property type="nucleotide sequence ID" value="XM_019667001.1"/>
</dbReference>
<dbReference type="PROSITE" id="PS51203">
    <property type="entry name" value="CS"/>
    <property type="match status" value="1"/>
</dbReference>
<feature type="region of interest" description="Disordered" evidence="9">
    <location>
        <begin position="133"/>
        <end position="179"/>
    </location>
</feature>
<comment type="similarity">
    <text evidence="3">Belongs to the class-II aminoacyl-tRNA synthetase family. Alax-L subfamily.</text>
</comment>
<keyword evidence="5" id="KW-0479">Metal-binding</keyword>
<dbReference type="Pfam" id="PF07973">
    <property type="entry name" value="tRNA_SAD"/>
    <property type="match status" value="1"/>
</dbReference>
<evidence type="ECO:0000256" key="7">
    <source>
        <dbReference type="ARBA" id="ARBA00022917"/>
    </source>
</evidence>
<evidence type="ECO:0000256" key="2">
    <source>
        <dbReference type="ARBA" id="ARBA00004496"/>
    </source>
</evidence>
<dbReference type="GO" id="GO:0043039">
    <property type="term" value="P:tRNA aminoacylation"/>
    <property type="evidence" value="ECO:0007669"/>
    <property type="project" value="InterPro"/>
</dbReference>
<dbReference type="InterPro" id="IPR012947">
    <property type="entry name" value="tRNA_SAD"/>
</dbReference>
<dbReference type="PANTHER" id="PTHR43462">
    <property type="entry name" value="ALANYL-TRNA EDITING PROTEIN"/>
    <property type="match status" value="1"/>
</dbReference>
<dbReference type="GO" id="GO:0004812">
    <property type="term" value="F:aminoacyl-tRNA ligase activity"/>
    <property type="evidence" value="ECO:0007669"/>
    <property type="project" value="InterPro"/>
</dbReference>
<reference evidence="12" key="1">
    <citation type="submission" date="2025-08" db="UniProtKB">
        <authorList>
            <consortium name="RefSeq"/>
        </authorList>
    </citation>
    <scope>IDENTIFICATION</scope>
    <source>
        <tissue evidence="12">Muscle</tissue>
    </source>
</reference>
<evidence type="ECO:0000256" key="5">
    <source>
        <dbReference type="ARBA" id="ARBA00022723"/>
    </source>
</evidence>
<keyword evidence="4" id="KW-0963">Cytoplasm</keyword>
<comment type="cofactor">
    <cofactor evidence="1">
        <name>Zn(2+)</name>
        <dbReference type="ChEBI" id="CHEBI:29105"/>
    </cofactor>
</comment>
<organism evidence="11 12">
    <name type="scientific">Hipposideros armiger</name>
    <name type="common">Great Himalayan leaf-nosed bat</name>
    <dbReference type="NCBI Taxonomy" id="186990"/>
    <lineage>
        <taxon>Eukaryota</taxon>
        <taxon>Metazoa</taxon>
        <taxon>Chordata</taxon>
        <taxon>Craniata</taxon>
        <taxon>Vertebrata</taxon>
        <taxon>Euteleostomi</taxon>
        <taxon>Mammalia</taxon>
        <taxon>Eutheria</taxon>
        <taxon>Laurasiatheria</taxon>
        <taxon>Chiroptera</taxon>
        <taxon>Yinpterochiroptera</taxon>
        <taxon>Rhinolophoidea</taxon>
        <taxon>Hipposideridae</taxon>
        <taxon>Hipposideros</taxon>
    </lineage>
</organism>
<dbReference type="InterPro" id="IPR008978">
    <property type="entry name" value="HSP20-like_chaperone"/>
</dbReference>
<dbReference type="InterPro" id="IPR018163">
    <property type="entry name" value="Thr/Ala-tRNA-synth_IIc_edit"/>
</dbReference>
<evidence type="ECO:0000256" key="8">
    <source>
        <dbReference type="ARBA" id="ARBA00025733"/>
    </source>
</evidence>
<dbReference type="InterPro" id="IPR007052">
    <property type="entry name" value="CS_dom"/>
</dbReference>
<protein>
    <submittedName>
        <fullName evidence="12">Alanyl-tRNA editing protein Aarsd1-like</fullName>
    </submittedName>
</protein>
<evidence type="ECO:0000313" key="12">
    <source>
        <dbReference type="RefSeq" id="XP_019522546.1"/>
    </source>
</evidence>
<dbReference type="GO" id="GO:0005524">
    <property type="term" value="F:ATP binding"/>
    <property type="evidence" value="ECO:0007669"/>
    <property type="project" value="InterPro"/>
</dbReference>
<dbReference type="InterPro" id="IPR051335">
    <property type="entry name" value="Alanyl-tRNA_Editing_Enzymes"/>
</dbReference>
<evidence type="ECO:0000259" key="10">
    <source>
        <dbReference type="PROSITE" id="PS51203"/>
    </source>
</evidence>
<evidence type="ECO:0000256" key="3">
    <source>
        <dbReference type="ARBA" id="ARBA00008429"/>
    </source>
</evidence>
<evidence type="ECO:0000256" key="1">
    <source>
        <dbReference type="ARBA" id="ARBA00001947"/>
    </source>
</evidence>
<dbReference type="CDD" id="cd00237">
    <property type="entry name" value="p23"/>
    <property type="match status" value="1"/>
</dbReference>
<keyword evidence="6" id="KW-0862">Zinc</keyword>
<dbReference type="FunFam" id="2.60.40.790:FF:000003">
    <property type="entry name" value="prostaglandin E synthase 3"/>
    <property type="match status" value="1"/>
</dbReference>
<dbReference type="GO" id="GO:0006412">
    <property type="term" value="P:translation"/>
    <property type="evidence" value="ECO:0007669"/>
    <property type="project" value="UniProtKB-KW"/>
</dbReference>
<comment type="similarity">
    <text evidence="8">Belongs to the p23/wos2 family.</text>
</comment>
<feature type="domain" description="CS" evidence="10">
    <location>
        <begin position="3"/>
        <end position="91"/>
    </location>
</feature>
<evidence type="ECO:0000256" key="6">
    <source>
        <dbReference type="ARBA" id="ARBA00022833"/>
    </source>
</evidence>
<evidence type="ECO:0000313" key="11">
    <source>
        <dbReference type="Proteomes" id="UP000694851"/>
    </source>
</evidence>
<dbReference type="GO" id="GO:0046872">
    <property type="term" value="F:metal ion binding"/>
    <property type="evidence" value="ECO:0007669"/>
    <property type="project" value="UniProtKB-KW"/>
</dbReference>
<dbReference type="Gene3D" id="2.60.40.790">
    <property type="match status" value="1"/>
</dbReference>
<dbReference type="PANTHER" id="PTHR43462:SF1">
    <property type="entry name" value="ALANYL-TRNA EDITING PROTEIN AARSD1"/>
    <property type="match status" value="1"/>
</dbReference>
<name>A0A8B7TA19_HIPAR</name>
<proteinExistence type="inferred from homology"/>
<dbReference type="SUPFAM" id="SSF49764">
    <property type="entry name" value="HSP20-like chaperones"/>
    <property type="match status" value="1"/>
</dbReference>
<dbReference type="SMART" id="SM00863">
    <property type="entry name" value="tRNA_SAD"/>
    <property type="match status" value="1"/>
</dbReference>
<dbReference type="GeneID" id="109395733"/>
<gene>
    <name evidence="12" type="primary">LOC109395733</name>
</gene>
<dbReference type="SUPFAM" id="SSF55186">
    <property type="entry name" value="ThrRS/AlaRS common domain"/>
    <property type="match status" value="1"/>
</dbReference>
<sequence length="508" mass="57641">MARQHARTLWYDRPKYVFMEFCVEDSTDVQVLIEDHRIVFSCKNADGVELYNEIEFYAKVNSKDSQDKRSGRSITCFVRKLKENVAWPRLTKEDNKPVWLSVDFDNWRDWEGDEEVELAQVEHYAELLKKVSTNRPPPAMDDLDTLENPSKTPLTSISPSASPSWNRPGPVTISTAPDDRGTINDISVLRVTRRGTQADHFTQTALTPGTEVRVQVDWERRFDHMQQHSGQHLITAVADHLFGLKTTSWELGRLRSVIELDSPSVTAEQVAAIEQSVNEKIRDRLPVNVRELSLNDPEVEQVRGRGLPDDHAGPIRVVTIKSVDSNMCCGTHVSNLSDLQVIKILGTEKGKKNKTNLIFLAGNRVLKWMERSYGTEKALTALLKYAPFCCLLFLRSWTPQGLDFLPVRQTEYIQLCAHVQVFLRRISRSHLLFLSLLSNPRGKTQGCCSWFSDCMSVPISDPRRVAEVLEGKGAGKKGRFQGKATKMSRRAEVQALLQDYISTQSAEE</sequence>
<feature type="compositionally biased region" description="Polar residues" evidence="9">
    <location>
        <begin position="147"/>
        <end position="165"/>
    </location>
</feature>
<keyword evidence="11" id="KW-1185">Reference proteome</keyword>
<evidence type="ECO:0000256" key="4">
    <source>
        <dbReference type="ARBA" id="ARBA00022490"/>
    </source>
</evidence>
<dbReference type="OrthoDB" id="288942at2759"/>
<dbReference type="Proteomes" id="UP000694851">
    <property type="component" value="Unplaced"/>
</dbReference>